<dbReference type="Gene3D" id="3.80.10.10">
    <property type="entry name" value="Ribonuclease Inhibitor"/>
    <property type="match status" value="1"/>
</dbReference>
<proteinExistence type="predicted"/>
<gene>
    <name evidence="2" type="ORF">HannXRQ_Chr03g0060961</name>
</gene>
<dbReference type="Proteomes" id="UP000215914">
    <property type="component" value="Chromosome 3"/>
</dbReference>
<dbReference type="PANTHER" id="PTHR31215">
    <property type="entry name" value="OS05G0510400 PROTEIN-RELATED"/>
    <property type="match status" value="1"/>
</dbReference>
<name>A0A251V693_HELAN</name>
<protein>
    <submittedName>
        <fullName evidence="2">Putative F-box domain, Leucine-rich repeat domain, L domain-like protein</fullName>
    </submittedName>
</protein>
<dbReference type="SUPFAM" id="SSF81383">
    <property type="entry name" value="F-box domain"/>
    <property type="match status" value="1"/>
</dbReference>
<dbReference type="OMA" id="MEDFWIT"/>
<dbReference type="FunCoup" id="A0A251V693">
    <property type="interactions" value="1423"/>
</dbReference>
<dbReference type="InterPro" id="IPR036047">
    <property type="entry name" value="F-box-like_dom_sf"/>
</dbReference>
<organism evidence="2 3">
    <name type="scientific">Helianthus annuus</name>
    <name type="common">Common sunflower</name>
    <dbReference type="NCBI Taxonomy" id="4232"/>
    <lineage>
        <taxon>Eukaryota</taxon>
        <taxon>Viridiplantae</taxon>
        <taxon>Streptophyta</taxon>
        <taxon>Embryophyta</taxon>
        <taxon>Tracheophyta</taxon>
        <taxon>Spermatophyta</taxon>
        <taxon>Magnoliopsida</taxon>
        <taxon>eudicotyledons</taxon>
        <taxon>Gunneridae</taxon>
        <taxon>Pentapetalae</taxon>
        <taxon>asterids</taxon>
        <taxon>campanulids</taxon>
        <taxon>Asterales</taxon>
        <taxon>Asteraceae</taxon>
        <taxon>Asteroideae</taxon>
        <taxon>Heliantheae alliance</taxon>
        <taxon>Heliantheae</taxon>
        <taxon>Helianthus</taxon>
    </lineage>
</organism>
<sequence length="408" mass="46506">MDKLPESLLLEILSRLDNSADVARCRVASKAFNNIFPDLRSIKLLCSRKWCKNSSSMTSICFKKVFVDLISKLRVVESVCIRLQEAVDVDPADKDFAKEWLPMVSQTLKSLSLSGLPFPRLSQLNILPLISKYCHNLAELNLRSAWLSVYNLNPMPMLTSLTLSYTILQDQHLNQFNKCFPNLHVLKLEGVTGLKEPKIHLLNLQTCHWYDNNQLSLTLITPNLITLRIECLCYTAIHVEAPMLSHFHLILNTLKHAGFLLSEFPTTKTVETFILDSRSKAPGDARYSKLTLGKVFRVFPNVSSLRINSGAWSELDGWEILDGRIGLKTICAYLKLFDPSLTFSYVARGLDRCVGLSEVSLLIHRGVDGTQYKSFMFKCMARWPGLKWRWGIWGEDMEDFWITNAIDI</sequence>
<evidence type="ECO:0000259" key="1">
    <source>
        <dbReference type="SMART" id="SM00256"/>
    </source>
</evidence>
<dbReference type="EMBL" id="CM007892">
    <property type="protein sequence ID" value="OTG30121.1"/>
    <property type="molecule type" value="Genomic_DNA"/>
</dbReference>
<dbReference type="InterPro" id="IPR044809">
    <property type="entry name" value="AUF1-like"/>
</dbReference>
<keyword evidence="3" id="KW-1185">Reference proteome</keyword>
<dbReference type="InterPro" id="IPR032675">
    <property type="entry name" value="LRR_dom_sf"/>
</dbReference>
<evidence type="ECO:0000313" key="3">
    <source>
        <dbReference type="Proteomes" id="UP000215914"/>
    </source>
</evidence>
<dbReference type="Pfam" id="PF12937">
    <property type="entry name" value="F-box-like"/>
    <property type="match status" value="1"/>
</dbReference>
<dbReference type="SUPFAM" id="SSF52047">
    <property type="entry name" value="RNI-like"/>
    <property type="match status" value="1"/>
</dbReference>
<accession>A0A251V693</accession>
<evidence type="ECO:0000313" key="2">
    <source>
        <dbReference type="EMBL" id="OTG30121.1"/>
    </source>
</evidence>
<feature type="domain" description="F-box" evidence="1">
    <location>
        <begin position="4"/>
        <end position="45"/>
    </location>
</feature>
<dbReference type="InterPro" id="IPR001810">
    <property type="entry name" value="F-box_dom"/>
</dbReference>
<reference evidence="3" key="1">
    <citation type="journal article" date="2017" name="Nature">
        <title>The sunflower genome provides insights into oil metabolism, flowering and Asterid evolution.</title>
        <authorList>
            <person name="Badouin H."/>
            <person name="Gouzy J."/>
            <person name="Grassa C.J."/>
            <person name="Murat F."/>
            <person name="Staton S.E."/>
            <person name="Cottret L."/>
            <person name="Lelandais-Briere C."/>
            <person name="Owens G.L."/>
            <person name="Carrere S."/>
            <person name="Mayjonade B."/>
            <person name="Legrand L."/>
            <person name="Gill N."/>
            <person name="Kane N.C."/>
            <person name="Bowers J.E."/>
            <person name="Hubner S."/>
            <person name="Bellec A."/>
            <person name="Berard A."/>
            <person name="Berges H."/>
            <person name="Blanchet N."/>
            <person name="Boniface M.C."/>
            <person name="Brunel D."/>
            <person name="Catrice O."/>
            <person name="Chaidir N."/>
            <person name="Claudel C."/>
            <person name="Donnadieu C."/>
            <person name="Faraut T."/>
            <person name="Fievet G."/>
            <person name="Helmstetter N."/>
            <person name="King M."/>
            <person name="Knapp S.J."/>
            <person name="Lai Z."/>
            <person name="Le Paslier M.C."/>
            <person name="Lippi Y."/>
            <person name="Lorenzon L."/>
            <person name="Mandel J.R."/>
            <person name="Marage G."/>
            <person name="Marchand G."/>
            <person name="Marquand E."/>
            <person name="Bret-Mestries E."/>
            <person name="Morien E."/>
            <person name="Nambeesan S."/>
            <person name="Nguyen T."/>
            <person name="Pegot-Espagnet P."/>
            <person name="Pouilly N."/>
            <person name="Raftis F."/>
            <person name="Sallet E."/>
            <person name="Schiex T."/>
            <person name="Thomas J."/>
            <person name="Vandecasteele C."/>
            <person name="Vares D."/>
            <person name="Vear F."/>
            <person name="Vautrin S."/>
            <person name="Crespi M."/>
            <person name="Mangin B."/>
            <person name="Burke J.M."/>
            <person name="Salse J."/>
            <person name="Munos S."/>
            <person name="Vincourt P."/>
            <person name="Rieseberg L.H."/>
            <person name="Langlade N.B."/>
        </authorList>
    </citation>
    <scope>NUCLEOTIDE SEQUENCE [LARGE SCALE GENOMIC DNA]</scope>
    <source>
        <strain evidence="3">cv. SF193</strain>
    </source>
</reference>
<dbReference type="InParanoid" id="A0A251V693"/>
<dbReference type="SMART" id="SM00256">
    <property type="entry name" value="FBOX"/>
    <property type="match status" value="1"/>
</dbReference>
<dbReference type="AlphaFoldDB" id="A0A251V693"/>